<feature type="transmembrane region" description="Helical" evidence="6">
    <location>
        <begin position="158"/>
        <end position="181"/>
    </location>
</feature>
<evidence type="ECO:0000313" key="8">
    <source>
        <dbReference type="Proteomes" id="UP001595900"/>
    </source>
</evidence>
<evidence type="ECO:0000256" key="2">
    <source>
        <dbReference type="ARBA" id="ARBA00022475"/>
    </source>
</evidence>
<reference evidence="8" key="1">
    <citation type="journal article" date="2019" name="Int. J. Syst. Evol. Microbiol.">
        <title>The Global Catalogue of Microorganisms (GCM) 10K type strain sequencing project: providing services to taxonomists for standard genome sequencing and annotation.</title>
        <authorList>
            <consortium name="The Broad Institute Genomics Platform"/>
            <consortium name="The Broad Institute Genome Sequencing Center for Infectious Disease"/>
            <person name="Wu L."/>
            <person name="Ma J."/>
        </authorList>
    </citation>
    <scope>NUCLEOTIDE SEQUENCE [LARGE SCALE GENOMIC DNA]</scope>
    <source>
        <strain evidence="8">CGMCC 1.10363</strain>
    </source>
</reference>
<dbReference type="PANTHER" id="PTHR40277">
    <property type="entry name" value="BLL5419 PROTEIN"/>
    <property type="match status" value="1"/>
</dbReference>
<dbReference type="Proteomes" id="UP001595900">
    <property type="component" value="Unassembled WGS sequence"/>
</dbReference>
<protein>
    <submittedName>
        <fullName evidence="7">Lysylphosphatidylglycerol synthase transmembrane domain-containing protein</fullName>
    </submittedName>
</protein>
<organism evidence="7 8">
    <name type="scientific">Gryllotalpicola reticulitermitis</name>
    <dbReference type="NCBI Taxonomy" id="1184153"/>
    <lineage>
        <taxon>Bacteria</taxon>
        <taxon>Bacillati</taxon>
        <taxon>Actinomycetota</taxon>
        <taxon>Actinomycetes</taxon>
        <taxon>Micrococcales</taxon>
        <taxon>Microbacteriaceae</taxon>
        <taxon>Gryllotalpicola</taxon>
    </lineage>
</organism>
<sequence length="327" mass="32412">MARMIGAGTTRSRIRGLVSLVIGALVLAATVATVGGAPFLRALHAIDPVDVTAALLLGAAATAAAAWRWRTVAAGVGVPLEWTTAASEYYRSQFVNSVLPGGVLGDVDRVYRHATASARGGDAARAVVLERSAGQIVQLAVTAIALSVLGAASSLPDLGWAVGGFVALAVLAVAAVCTRAGGRRMLRRELGVMAQVFGAPRAGLRIAVASVVVFAAHVATFVIAGIAVGVHGDARELIALALVALTAGAIPVNVGGWGPREASAVLFASSLGLGGGTGAAASAAFGALGLVAVLPGAVISLSVRASSARHTLSGGGSGRSLQRKELA</sequence>
<dbReference type="InterPro" id="IPR022791">
    <property type="entry name" value="L-PG_synthase/AglD"/>
</dbReference>
<evidence type="ECO:0000256" key="4">
    <source>
        <dbReference type="ARBA" id="ARBA00022989"/>
    </source>
</evidence>
<comment type="caution">
    <text evidence="7">The sequence shown here is derived from an EMBL/GenBank/DDBJ whole genome shotgun (WGS) entry which is preliminary data.</text>
</comment>
<name>A0ABV8QAJ0_9MICO</name>
<dbReference type="EMBL" id="JBHSCN010000006">
    <property type="protein sequence ID" value="MFC4244343.1"/>
    <property type="molecule type" value="Genomic_DNA"/>
</dbReference>
<keyword evidence="8" id="KW-1185">Reference proteome</keyword>
<evidence type="ECO:0000256" key="6">
    <source>
        <dbReference type="SAM" id="Phobius"/>
    </source>
</evidence>
<keyword evidence="4 6" id="KW-1133">Transmembrane helix</keyword>
<accession>A0ABV8QAJ0</accession>
<feature type="transmembrane region" description="Helical" evidence="6">
    <location>
        <begin position="52"/>
        <end position="69"/>
    </location>
</feature>
<feature type="transmembrane region" description="Helical" evidence="6">
    <location>
        <begin position="264"/>
        <end position="294"/>
    </location>
</feature>
<evidence type="ECO:0000256" key="1">
    <source>
        <dbReference type="ARBA" id="ARBA00004651"/>
    </source>
</evidence>
<evidence type="ECO:0000256" key="3">
    <source>
        <dbReference type="ARBA" id="ARBA00022692"/>
    </source>
</evidence>
<dbReference type="RefSeq" id="WP_390229721.1">
    <property type="nucleotide sequence ID" value="NZ_JBHSCN010000006.1"/>
</dbReference>
<feature type="transmembrane region" description="Helical" evidence="6">
    <location>
        <begin position="133"/>
        <end position="152"/>
    </location>
</feature>
<evidence type="ECO:0000313" key="7">
    <source>
        <dbReference type="EMBL" id="MFC4244343.1"/>
    </source>
</evidence>
<keyword evidence="2" id="KW-1003">Cell membrane</keyword>
<comment type="subcellular location">
    <subcellularLocation>
        <location evidence="1">Cell membrane</location>
        <topology evidence="1">Multi-pass membrane protein</topology>
    </subcellularLocation>
</comment>
<feature type="transmembrane region" description="Helical" evidence="6">
    <location>
        <begin position="237"/>
        <end position="257"/>
    </location>
</feature>
<keyword evidence="3 6" id="KW-0812">Transmembrane</keyword>
<dbReference type="PANTHER" id="PTHR40277:SF1">
    <property type="entry name" value="BLL5419 PROTEIN"/>
    <property type="match status" value="1"/>
</dbReference>
<feature type="transmembrane region" description="Helical" evidence="6">
    <location>
        <begin position="202"/>
        <end position="231"/>
    </location>
</feature>
<proteinExistence type="predicted"/>
<dbReference type="Pfam" id="PF03706">
    <property type="entry name" value="LPG_synthase_TM"/>
    <property type="match status" value="1"/>
</dbReference>
<gene>
    <name evidence="7" type="ORF">ACFOYW_13265</name>
</gene>
<keyword evidence="5 6" id="KW-0472">Membrane</keyword>
<evidence type="ECO:0000256" key="5">
    <source>
        <dbReference type="ARBA" id="ARBA00023136"/>
    </source>
</evidence>